<keyword evidence="3" id="KW-1133">Transmembrane helix</keyword>
<feature type="coiled-coil region" evidence="1">
    <location>
        <begin position="227"/>
        <end position="254"/>
    </location>
</feature>
<evidence type="ECO:0000256" key="2">
    <source>
        <dbReference type="SAM" id="MobiDB-lite"/>
    </source>
</evidence>
<keyword evidence="3" id="KW-0812">Transmembrane</keyword>
<reference evidence="4 5" key="1">
    <citation type="journal article" date="2020" name="IScience">
        <title>Genome Sequencing of the Endangered Kingdonia uniflora (Circaeasteraceae, Ranunculales) Reveals Potential Mechanisms of Evolutionary Specialization.</title>
        <authorList>
            <person name="Sun Y."/>
            <person name="Deng T."/>
            <person name="Zhang A."/>
            <person name="Moore M.J."/>
            <person name="Landis J.B."/>
            <person name="Lin N."/>
            <person name="Zhang H."/>
            <person name="Zhang X."/>
            <person name="Huang J."/>
            <person name="Zhang X."/>
            <person name="Sun H."/>
            <person name="Wang H."/>
        </authorList>
    </citation>
    <scope>NUCLEOTIDE SEQUENCE [LARGE SCALE GENOMIC DNA]</scope>
    <source>
        <strain evidence="4">TB1705</strain>
        <tissue evidence="4">Leaf</tissue>
    </source>
</reference>
<dbReference type="PANTHER" id="PTHR31263">
    <property type="entry name" value="CELLULASE FAMILY PROTEIN (AFU_ORTHOLOGUE AFUA_5G14560)"/>
    <property type="match status" value="1"/>
</dbReference>
<proteinExistence type="predicted"/>
<organism evidence="4 5">
    <name type="scientific">Kingdonia uniflora</name>
    <dbReference type="NCBI Taxonomy" id="39325"/>
    <lineage>
        <taxon>Eukaryota</taxon>
        <taxon>Viridiplantae</taxon>
        <taxon>Streptophyta</taxon>
        <taxon>Embryophyta</taxon>
        <taxon>Tracheophyta</taxon>
        <taxon>Spermatophyta</taxon>
        <taxon>Magnoliopsida</taxon>
        <taxon>Ranunculales</taxon>
        <taxon>Circaeasteraceae</taxon>
        <taxon>Kingdonia</taxon>
    </lineage>
</organism>
<dbReference type="AlphaFoldDB" id="A0A7J7M3X0"/>
<dbReference type="InterPro" id="IPR017853">
    <property type="entry name" value="GH"/>
</dbReference>
<dbReference type="SUPFAM" id="SSF51445">
    <property type="entry name" value="(Trans)glycosidases"/>
    <property type="match status" value="1"/>
</dbReference>
<dbReference type="EMBL" id="JACGCM010001793">
    <property type="protein sequence ID" value="KAF6149559.1"/>
    <property type="molecule type" value="Genomic_DNA"/>
</dbReference>
<evidence type="ECO:0000313" key="4">
    <source>
        <dbReference type="EMBL" id="KAF6149559.1"/>
    </source>
</evidence>
<comment type="caution">
    <text evidence="4">The sequence shown here is derived from an EMBL/GenBank/DDBJ whole genome shotgun (WGS) entry which is preliminary data.</text>
</comment>
<sequence length="510" mass="57133">MGLPSGLLKWIDGVGYVEKDKQTVVESMVFILYCSIFAFILTTAQGILKIKKRGTKVDSSKFTTLESREVETPSKKRKVDNIPPPAMNEVEEDVVVSSKEDELLIVENKMRFAMQEGSDELDTAVARVLRGICLSFEVGKMLEEESKKNVEQVTVARNNLVLKLHEVGYLGEDVQPIMEGQFVEEEEADQEDDPGAGSTPLHDNVKGLDEVSAMTELENWGEDDKELKDLHLRIEDLEKELAKEKISANAAALLTARAEEGLEAVHAANPNVIVILSRLEYGKDFSLIAKRPLNLTFSAKLAFEAHWHGFSDGIEWDRELERSLLESGKYYDEKAGFLLEKGWPLFISAFGVDQRRENVNDNSYYLREGVKGLDETYVLLNNDWAAIRSPSFLKAFQAPFQGPGLSRRKTYNVLFHPSTGLKTITSFVTTLKLDSCFKSEAWVYATPPKDYLKSMRLKPSIHTSKFVVLSSSEETSSLGRGDECSVIEETVFSVGMTVEVGEPSRVDMMV</sequence>
<keyword evidence="5" id="KW-1185">Reference proteome</keyword>
<dbReference type="Gene3D" id="3.20.20.80">
    <property type="entry name" value="Glycosidases"/>
    <property type="match status" value="1"/>
</dbReference>
<keyword evidence="1" id="KW-0175">Coiled coil</keyword>
<evidence type="ECO:0000256" key="1">
    <source>
        <dbReference type="SAM" id="Coils"/>
    </source>
</evidence>
<feature type="region of interest" description="Disordered" evidence="2">
    <location>
        <begin position="184"/>
        <end position="205"/>
    </location>
</feature>
<gene>
    <name evidence="4" type="ORF">GIB67_003707</name>
</gene>
<protein>
    <submittedName>
        <fullName evidence="4">Uncharacterized protein</fullName>
    </submittedName>
</protein>
<dbReference type="OrthoDB" id="442731at2759"/>
<evidence type="ECO:0000313" key="5">
    <source>
        <dbReference type="Proteomes" id="UP000541444"/>
    </source>
</evidence>
<accession>A0A7J7M3X0</accession>
<feature type="compositionally biased region" description="Acidic residues" evidence="2">
    <location>
        <begin position="184"/>
        <end position="194"/>
    </location>
</feature>
<keyword evidence="3" id="KW-0472">Membrane</keyword>
<dbReference type="PANTHER" id="PTHR31263:SF44">
    <property type="entry name" value="OS04G0481200 PROTEIN"/>
    <property type="match status" value="1"/>
</dbReference>
<evidence type="ECO:0000256" key="3">
    <source>
        <dbReference type="SAM" id="Phobius"/>
    </source>
</evidence>
<name>A0A7J7M3X0_9MAGN</name>
<feature type="transmembrane region" description="Helical" evidence="3">
    <location>
        <begin position="28"/>
        <end position="48"/>
    </location>
</feature>
<dbReference type="Proteomes" id="UP000541444">
    <property type="component" value="Unassembled WGS sequence"/>
</dbReference>